<reference evidence="1" key="1">
    <citation type="submission" date="2013-04" db="EMBL/GenBank/DDBJ databases">
        <title>Comparative Genomics of Relapsing Fever Spirochetes.</title>
        <authorList>
            <person name="Schwan T.G."/>
            <person name="Raffel S.J."/>
            <person name="Porcella S.F."/>
            <person name="Martens C.A."/>
            <person name="Bruno D.P."/>
            <person name="Ricklefs S.M."/>
            <person name="Barbian K.B."/>
        </authorList>
    </citation>
    <scope>NUCLEOTIDE SEQUENCE</scope>
    <source>
        <strain evidence="1">MTW</strain>
        <plasmid evidence="1">unnamed</plasmid>
    </source>
</reference>
<dbReference type="RefSeq" id="WP_157255292.1">
    <property type="nucleotide sequence ID" value="NZ_CP005693.1"/>
</dbReference>
<organism evidence="1">
    <name type="scientific">Borrelia hermsii MTW</name>
    <dbReference type="NCBI Taxonomy" id="1313291"/>
    <lineage>
        <taxon>Bacteria</taxon>
        <taxon>Pseudomonadati</taxon>
        <taxon>Spirochaetota</taxon>
        <taxon>Spirochaetia</taxon>
        <taxon>Spirochaetales</taxon>
        <taxon>Borreliaceae</taxon>
        <taxon>Borrelia</taxon>
    </lineage>
</organism>
<keyword evidence="1" id="KW-0614">Plasmid</keyword>
<sequence length="52" mass="6003">MKFLSTNNFKHNFVIYGGVTTKQCLMNPNGINSSESYYSGFYLQKEQESWGI</sequence>
<accession>W5T6A7</accession>
<evidence type="ECO:0000313" key="1">
    <source>
        <dbReference type="EMBL" id="AHH14699.1"/>
    </source>
</evidence>
<geneLocation type="plasmid" evidence="1">
    <name>unnamed</name>
</geneLocation>
<dbReference type="AlphaFoldDB" id="W5T6A7"/>
<protein>
    <submittedName>
        <fullName evidence="1">Uncharacterized protein</fullName>
    </submittedName>
</protein>
<name>W5T6A7_BORHE</name>
<gene>
    <name evidence="1" type="ORF">BHW_0900047</name>
</gene>
<proteinExistence type="predicted"/>
<dbReference type="EMBL" id="CP005693">
    <property type="protein sequence ID" value="AHH14699.1"/>
    <property type="molecule type" value="Genomic_DNA"/>
</dbReference>
<dbReference type="HOGENOM" id="CLU_3077395_0_0_12"/>